<comment type="caution">
    <text evidence="2">The sequence shown here is derived from an EMBL/GenBank/DDBJ whole genome shotgun (WGS) entry which is preliminary data.</text>
</comment>
<dbReference type="InterPro" id="IPR021556">
    <property type="entry name" value="DUF2950"/>
</dbReference>
<keyword evidence="3" id="KW-1185">Reference proteome</keyword>
<accession>A0A934WNT0</accession>
<name>A0A934WNT0_9BURK</name>
<reference evidence="2" key="1">
    <citation type="journal article" date="2012" name="J. Microbiol. Biotechnol.">
        <title>Ramlibacter ginsenosidimutans sp. nov., with ginsenoside-converting activity.</title>
        <authorList>
            <person name="Wang L."/>
            <person name="An D.S."/>
            <person name="Kim S.G."/>
            <person name="Jin F.X."/>
            <person name="Kim S.C."/>
            <person name="Lee S.T."/>
            <person name="Im W.T."/>
        </authorList>
    </citation>
    <scope>NUCLEOTIDE SEQUENCE</scope>
    <source>
        <strain evidence="2">KACC 17527</strain>
    </source>
</reference>
<dbReference type="RefSeq" id="WP_201174166.1">
    <property type="nucleotide sequence ID" value="NZ_JAEPWM010000007.1"/>
</dbReference>
<feature type="chain" id="PRO_5037209347" evidence="1">
    <location>
        <begin position="31"/>
        <end position="307"/>
    </location>
</feature>
<dbReference type="Proteomes" id="UP000630528">
    <property type="component" value="Unassembled WGS sequence"/>
</dbReference>
<sequence length="307" mass="33177">MQDTPPVRLRTATRALLLAASLCMPLALLAQQTTFADPDAAVDAFSHALQANDEAALLQMFGDKYRDVVITGDPAYDAARRAEAASALAARKRIEELGSDRRILHIGAQDWPFPIPLVRAGAGWRFATEQGAEEILNRRIGANERNAIYVMRALVDGQRQYAERDRMGDGVLQYARKLGSSPGKHDGLYWPTQDGEGEESPLGPLVASASADLKDHAEGAPFKGYRFRILTSQGPHAPGGAYSYIINGRMIAGFAAVATPADWGHSGIMSFMVSHNGKLYQKNLGPKPPAITKFDPGPGWTEVEPAP</sequence>
<organism evidence="2 3">
    <name type="scientific">Ramlibacter ginsenosidimutans</name>
    <dbReference type="NCBI Taxonomy" id="502333"/>
    <lineage>
        <taxon>Bacteria</taxon>
        <taxon>Pseudomonadati</taxon>
        <taxon>Pseudomonadota</taxon>
        <taxon>Betaproteobacteria</taxon>
        <taxon>Burkholderiales</taxon>
        <taxon>Comamonadaceae</taxon>
        <taxon>Ramlibacter</taxon>
    </lineage>
</organism>
<dbReference type="Pfam" id="PF11453">
    <property type="entry name" value="DUF2950"/>
    <property type="match status" value="1"/>
</dbReference>
<evidence type="ECO:0000256" key="1">
    <source>
        <dbReference type="SAM" id="SignalP"/>
    </source>
</evidence>
<evidence type="ECO:0000313" key="3">
    <source>
        <dbReference type="Proteomes" id="UP000630528"/>
    </source>
</evidence>
<protein>
    <submittedName>
        <fullName evidence="2">DUF2950 domain-containing protein</fullName>
    </submittedName>
</protein>
<gene>
    <name evidence="2" type="ORF">JJB11_17320</name>
</gene>
<keyword evidence="1" id="KW-0732">Signal</keyword>
<dbReference type="AlphaFoldDB" id="A0A934WNT0"/>
<feature type="signal peptide" evidence="1">
    <location>
        <begin position="1"/>
        <end position="30"/>
    </location>
</feature>
<proteinExistence type="predicted"/>
<evidence type="ECO:0000313" key="2">
    <source>
        <dbReference type="EMBL" id="MBK6007863.1"/>
    </source>
</evidence>
<reference evidence="2" key="2">
    <citation type="submission" date="2021-01" db="EMBL/GenBank/DDBJ databases">
        <authorList>
            <person name="Kang M."/>
        </authorList>
    </citation>
    <scope>NUCLEOTIDE SEQUENCE</scope>
    <source>
        <strain evidence="2">KACC 17527</strain>
    </source>
</reference>
<dbReference type="EMBL" id="JAEPWM010000007">
    <property type="protein sequence ID" value="MBK6007863.1"/>
    <property type="molecule type" value="Genomic_DNA"/>
</dbReference>